<protein>
    <submittedName>
        <fullName evidence="4">Fhb1-1</fullName>
    </submittedName>
</protein>
<feature type="transmembrane region" description="Helical" evidence="2">
    <location>
        <begin position="108"/>
        <end position="125"/>
    </location>
</feature>
<keyword evidence="3" id="KW-0732">Signal</keyword>
<name>A0A172SP01_WHEAT</name>
<evidence type="ECO:0000256" key="3">
    <source>
        <dbReference type="SAM" id="SignalP"/>
    </source>
</evidence>
<evidence type="ECO:0000256" key="2">
    <source>
        <dbReference type="SAM" id="Phobius"/>
    </source>
</evidence>
<dbReference type="AlphaFoldDB" id="A0A172SP01"/>
<keyword evidence="2" id="KW-0812">Transmembrane</keyword>
<keyword evidence="2" id="KW-1133">Transmembrane helix</keyword>
<feature type="chain" id="PRO_5008000147" evidence="3">
    <location>
        <begin position="28"/>
        <end position="127"/>
    </location>
</feature>
<accession>A0A172SP01</accession>
<sequence length="127" mass="12902">MPCPRPAVLLSAAAWLWLFLSAAGALADGGNGTVCLCTGPQCVPPCPVPGTTPPTTSPTQFPFCPQRPPAVGPFPWEQQPPASPRSGSGFPQDAGFLAAAAASPTRNPAAWLAVAALCSALLLLLQQ</sequence>
<reference evidence="4" key="1">
    <citation type="submission" date="2015-12" db="EMBL/GenBank/DDBJ databases">
        <title>Genomic sequence of wheat gene WFhb1-1, a functional gene component of FHB resistant QTL Qfhb1 on wheat chromosome arm 3BS.</title>
        <authorList>
            <person name="Yen Y."/>
            <person name="Zhuang Y."/>
            <person name="Galla A."/>
            <person name="Qin Y."/>
        </authorList>
    </citation>
    <scope>NUCLEOTIDE SEQUENCE</scope>
</reference>
<evidence type="ECO:0000256" key="1">
    <source>
        <dbReference type="SAM" id="MobiDB-lite"/>
    </source>
</evidence>
<feature type="signal peptide" evidence="3">
    <location>
        <begin position="1"/>
        <end position="27"/>
    </location>
</feature>
<dbReference type="ExpressionAtlas" id="A0A172SP01">
    <property type="expression patterns" value="baseline"/>
</dbReference>
<proteinExistence type="evidence at transcript level"/>
<dbReference type="EMBL" id="KU304333">
    <property type="protein sequence ID" value="ANE31719.1"/>
    <property type="molecule type" value="mRNA"/>
</dbReference>
<feature type="region of interest" description="Disordered" evidence="1">
    <location>
        <begin position="72"/>
        <end position="91"/>
    </location>
</feature>
<keyword evidence="2" id="KW-0472">Membrane</keyword>
<gene>
    <name evidence="4" type="primary">FHB1-1</name>
</gene>
<evidence type="ECO:0000313" key="4">
    <source>
        <dbReference type="EMBL" id="ANE31719.1"/>
    </source>
</evidence>
<organism evidence="4">
    <name type="scientific">Triticum aestivum</name>
    <name type="common">Wheat</name>
    <dbReference type="NCBI Taxonomy" id="4565"/>
    <lineage>
        <taxon>Eukaryota</taxon>
        <taxon>Viridiplantae</taxon>
        <taxon>Streptophyta</taxon>
        <taxon>Embryophyta</taxon>
        <taxon>Tracheophyta</taxon>
        <taxon>Spermatophyta</taxon>
        <taxon>Magnoliopsida</taxon>
        <taxon>Liliopsida</taxon>
        <taxon>Poales</taxon>
        <taxon>Poaceae</taxon>
        <taxon>BOP clade</taxon>
        <taxon>Pooideae</taxon>
        <taxon>Triticodae</taxon>
        <taxon>Triticeae</taxon>
        <taxon>Triticinae</taxon>
        <taxon>Triticum</taxon>
    </lineage>
</organism>